<feature type="compositionally biased region" description="Basic and acidic residues" evidence="1">
    <location>
        <begin position="173"/>
        <end position="185"/>
    </location>
</feature>
<gene>
    <name evidence="2" type="ORF">SNEC2469_LOCUS30825</name>
</gene>
<sequence>MALDVEPVVLTGLGSAWFCNEEIRERLSMEAPTALVVPASGDRTVAVSQETAVMNDMFLIPIIIQMKAAKSLKIPSLEDLASELEGIWVKLYEASQKKASRGRFPKMPCDFKLPDHVQALCISDAKNLKSLLSMVKKQFQSERIARDADYRRLVASFGDKAGYPELVGASAHAETENEKPEKSEPKPPSQTAAKTFPKPKKTHEFGTNDDEDDCLIVPSASGDTLAKMGKRAQLAAKIERL</sequence>
<protein>
    <submittedName>
        <fullName evidence="2">Uncharacterized protein</fullName>
    </submittedName>
</protein>
<evidence type="ECO:0000256" key="1">
    <source>
        <dbReference type="SAM" id="MobiDB-lite"/>
    </source>
</evidence>
<reference evidence="2" key="1">
    <citation type="submission" date="2021-02" db="EMBL/GenBank/DDBJ databases">
        <authorList>
            <person name="Dougan E. K."/>
            <person name="Rhodes N."/>
            <person name="Thang M."/>
            <person name="Chan C."/>
        </authorList>
    </citation>
    <scope>NUCLEOTIDE SEQUENCE</scope>
</reference>
<accession>A0A813BJR6</accession>
<proteinExistence type="predicted"/>
<name>A0A813BJR6_9DINO</name>
<evidence type="ECO:0000313" key="3">
    <source>
        <dbReference type="Proteomes" id="UP000601435"/>
    </source>
</evidence>
<evidence type="ECO:0000313" key="2">
    <source>
        <dbReference type="EMBL" id="CAE7908082.1"/>
    </source>
</evidence>
<comment type="caution">
    <text evidence="2">The sequence shown here is derived from an EMBL/GenBank/DDBJ whole genome shotgun (WGS) entry which is preliminary data.</text>
</comment>
<dbReference type="AlphaFoldDB" id="A0A813BJR6"/>
<dbReference type="EMBL" id="CAJNJA010072846">
    <property type="protein sequence ID" value="CAE7908082.1"/>
    <property type="molecule type" value="Genomic_DNA"/>
</dbReference>
<keyword evidence="3" id="KW-1185">Reference proteome</keyword>
<feature type="region of interest" description="Disordered" evidence="1">
    <location>
        <begin position="171"/>
        <end position="214"/>
    </location>
</feature>
<dbReference type="Proteomes" id="UP000601435">
    <property type="component" value="Unassembled WGS sequence"/>
</dbReference>
<dbReference type="OrthoDB" id="420457at2759"/>
<organism evidence="2 3">
    <name type="scientific">Symbiodinium necroappetens</name>
    <dbReference type="NCBI Taxonomy" id="1628268"/>
    <lineage>
        <taxon>Eukaryota</taxon>
        <taxon>Sar</taxon>
        <taxon>Alveolata</taxon>
        <taxon>Dinophyceae</taxon>
        <taxon>Suessiales</taxon>
        <taxon>Symbiodiniaceae</taxon>
        <taxon>Symbiodinium</taxon>
    </lineage>
</organism>